<name>A0A9X9G122_9GAMM</name>
<sequence>MEKIERSVGNDKSEGSDKDWEPLLRMIANTALPHDFLLSDERQQGVADRAPWWNAVDSLP</sequence>
<evidence type="ECO:0000313" key="1">
    <source>
        <dbReference type="EMBL" id="TXE25386.1"/>
    </source>
</evidence>
<evidence type="ECO:0000313" key="2">
    <source>
        <dbReference type="Proteomes" id="UP000321307"/>
    </source>
</evidence>
<reference evidence="1 2" key="1">
    <citation type="submission" date="2019-07" db="EMBL/GenBank/DDBJ databases">
        <title>Serratia strains were isolated from fresh produce.</title>
        <authorList>
            <person name="Cho G.-S."/>
            <person name="Stein M."/>
            <person name="Lee W."/>
            <person name="Suh S.H."/>
            <person name="Franz C.M.A.P."/>
        </authorList>
    </citation>
    <scope>NUCLEOTIDE SEQUENCE [LARGE SCALE GENOMIC DNA]</scope>
    <source>
        <strain evidence="1 2">S17</strain>
    </source>
</reference>
<comment type="caution">
    <text evidence="1">The sequence shown here is derived from an EMBL/GenBank/DDBJ whole genome shotgun (WGS) entry which is preliminary data.</text>
</comment>
<proteinExistence type="predicted"/>
<dbReference type="EMBL" id="VOUP01000018">
    <property type="protein sequence ID" value="TXE25386.1"/>
    <property type="molecule type" value="Genomic_DNA"/>
</dbReference>
<organism evidence="1 2">
    <name type="scientific">Serratia ureilytica</name>
    <dbReference type="NCBI Taxonomy" id="300181"/>
    <lineage>
        <taxon>Bacteria</taxon>
        <taxon>Pseudomonadati</taxon>
        <taxon>Pseudomonadota</taxon>
        <taxon>Gammaproteobacteria</taxon>
        <taxon>Enterobacterales</taxon>
        <taxon>Yersiniaceae</taxon>
        <taxon>Serratia</taxon>
    </lineage>
</organism>
<dbReference type="AlphaFoldDB" id="A0A9X9G122"/>
<protein>
    <submittedName>
        <fullName evidence="1">Uncharacterized protein</fullName>
    </submittedName>
</protein>
<gene>
    <name evidence="1" type="ORF">FOT63_22855</name>
</gene>
<accession>A0A9X9G122</accession>
<dbReference type="RefSeq" id="WP_046687632.1">
    <property type="nucleotide sequence ID" value="NZ_CP060276.1"/>
</dbReference>
<dbReference type="Proteomes" id="UP000321307">
    <property type="component" value="Unassembled WGS sequence"/>
</dbReference>